<feature type="region of interest" description="Disordered" evidence="1">
    <location>
        <begin position="1"/>
        <end position="52"/>
    </location>
</feature>
<gene>
    <name evidence="2" type="ORF">Oscil6304_1057</name>
</gene>
<dbReference type="SUPFAM" id="SSF53474">
    <property type="entry name" value="alpha/beta-Hydrolases"/>
    <property type="match status" value="1"/>
</dbReference>
<name>K9TF99_9CYAN</name>
<dbReference type="Proteomes" id="UP000010367">
    <property type="component" value="Chromosome"/>
</dbReference>
<accession>K9TF99</accession>
<reference evidence="2 3" key="1">
    <citation type="submission" date="2012-06" db="EMBL/GenBank/DDBJ databases">
        <title>Finished chromosome of genome of Oscillatoria acuminata PCC 6304.</title>
        <authorList>
            <consortium name="US DOE Joint Genome Institute"/>
            <person name="Gugger M."/>
            <person name="Coursin T."/>
            <person name="Rippka R."/>
            <person name="Tandeau De Marsac N."/>
            <person name="Huntemann M."/>
            <person name="Wei C.-L."/>
            <person name="Han J."/>
            <person name="Detter J.C."/>
            <person name="Han C."/>
            <person name="Tapia R."/>
            <person name="Davenport K."/>
            <person name="Daligault H."/>
            <person name="Erkkila T."/>
            <person name="Gu W."/>
            <person name="Munk A.C.C."/>
            <person name="Teshima H."/>
            <person name="Xu Y."/>
            <person name="Chain P."/>
            <person name="Chen A."/>
            <person name="Krypides N."/>
            <person name="Mavromatis K."/>
            <person name="Markowitz V."/>
            <person name="Szeto E."/>
            <person name="Ivanova N."/>
            <person name="Mikhailova N."/>
            <person name="Ovchinnikova G."/>
            <person name="Pagani I."/>
            <person name="Pati A."/>
            <person name="Goodwin L."/>
            <person name="Peters L."/>
            <person name="Pitluck S."/>
            <person name="Woyke T."/>
            <person name="Kerfeld C."/>
        </authorList>
    </citation>
    <scope>NUCLEOTIDE SEQUENCE [LARGE SCALE GENOMIC DNA]</scope>
    <source>
        <strain evidence="2 3">PCC 6304</strain>
    </source>
</reference>
<evidence type="ECO:0000313" key="3">
    <source>
        <dbReference type="Proteomes" id="UP000010367"/>
    </source>
</evidence>
<dbReference type="InParanoid" id="K9TF99"/>
<sequence length="453" mass="49581">MATGERIQKKWPNPAPTPRVRPFALQTPREVPQLQPQVREAPGSRSMPSYSAGDRLSGIDFSAQFPIQPKLITGAPQNKYEQEADCQEAGESIQGKLFSSPQIQRKIEPQEQSFTPVYLQTKPLTIQRDSGDRTDAQPLIKSEDIEYEIIGHRFAYQGDTLPAAAGDWLATRGYQRNWTLTIRGEGFFMGLLMPLEDGGRTPILAFKGTTPDWVDVSDILADLDPIAIGFTAFKRQQKKVAEAIATAGGKVDVVGHSLGGALAQHAASAFPNKVRRVVTFQAPAINRIQSYMFGKLDASERPEEVRHHIATGDIVDVAGGKHLAGDVLLHQVGSSPTSHTKYLLNSDAFKDQRDALGLTDEMLEQLGVAEHKANHKGKVEEFEEYPYWFRQILTEWGGRTVLGAVPGALLSAYRGGQKIGRGIAAGASYVGDKISSGASSIYDSTRNLLKNLF</sequence>
<dbReference type="KEGG" id="oac:Oscil6304_1057"/>
<dbReference type="Gene3D" id="3.40.50.1820">
    <property type="entry name" value="alpha/beta hydrolase"/>
    <property type="match status" value="1"/>
</dbReference>
<protein>
    <submittedName>
        <fullName evidence="2">Putative lipase</fullName>
    </submittedName>
</protein>
<dbReference type="EMBL" id="CP003607">
    <property type="protein sequence ID" value="AFY80786.1"/>
    <property type="molecule type" value="Genomic_DNA"/>
</dbReference>
<dbReference type="AlphaFoldDB" id="K9TF99"/>
<dbReference type="eggNOG" id="COG0596">
    <property type="taxonomic scope" value="Bacteria"/>
</dbReference>
<dbReference type="HOGENOM" id="CLU_603880_0_0_3"/>
<evidence type="ECO:0000313" key="2">
    <source>
        <dbReference type="EMBL" id="AFY80786.1"/>
    </source>
</evidence>
<evidence type="ECO:0000256" key="1">
    <source>
        <dbReference type="SAM" id="MobiDB-lite"/>
    </source>
</evidence>
<dbReference type="Pfam" id="PF26363">
    <property type="entry name" value="Phospholipase-like"/>
    <property type="match status" value="1"/>
</dbReference>
<keyword evidence="3" id="KW-1185">Reference proteome</keyword>
<organism evidence="2 3">
    <name type="scientific">Oscillatoria acuminata PCC 6304</name>
    <dbReference type="NCBI Taxonomy" id="56110"/>
    <lineage>
        <taxon>Bacteria</taxon>
        <taxon>Bacillati</taxon>
        <taxon>Cyanobacteriota</taxon>
        <taxon>Cyanophyceae</taxon>
        <taxon>Oscillatoriophycideae</taxon>
        <taxon>Oscillatoriales</taxon>
        <taxon>Oscillatoriaceae</taxon>
        <taxon>Oscillatoria</taxon>
    </lineage>
</organism>
<dbReference type="InterPro" id="IPR029058">
    <property type="entry name" value="AB_hydrolase_fold"/>
</dbReference>
<dbReference type="RefSeq" id="WP_015147436.1">
    <property type="nucleotide sequence ID" value="NC_019693.1"/>
</dbReference>
<dbReference type="OrthoDB" id="468501at2"/>
<proteinExistence type="predicted"/>